<dbReference type="Proteomes" id="UP000476030">
    <property type="component" value="Unassembled WGS sequence"/>
</dbReference>
<reference evidence="3 4" key="1">
    <citation type="submission" date="2019-12" db="EMBL/GenBank/DDBJ databases">
        <title>Snethiella sp. nov. sp. isolated from sea sand.</title>
        <authorList>
            <person name="Kim J."/>
            <person name="Jeong S.E."/>
            <person name="Jung H.S."/>
            <person name="Jeon C.O."/>
        </authorList>
    </citation>
    <scope>NUCLEOTIDE SEQUENCE [LARGE SCALE GENOMIC DNA]</scope>
    <source>
        <strain evidence="3 4">DP05</strain>
    </source>
</reference>
<gene>
    <name evidence="3" type="ORF">GQE98_17915</name>
</gene>
<evidence type="ECO:0000313" key="4">
    <source>
        <dbReference type="Proteomes" id="UP000476030"/>
    </source>
</evidence>
<organism evidence="3 4">
    <name type="scientific">Sneathiella litorea</name>
    <dbReference type="NCBI Taxonomy" id="2606216"/>
    <lineage>
        <taxon>Bacteria</taxon>
        <taxon>Pseudomonadati</taxon>
        <taxon>Pseudomonadota</taxon>
        <taxon>Alphaproteobacteria</taxon>
        <taxon>Sneathiellales</taxon>
        <taxon>Sneathiellaceae</taxon>
        <taxon>Sneathiella</taxon>
    </lineage>
</organism>
<keyword evidence="2" id="KW-1133">Transmembrane helix</keyword>
<accession>A0A6L8WC03</accession>
<keyword evidence="4" id="KW-1185">Reference proteome</keyword>
<dbReference type="AlphaFoldDB" id="A0A6L8WC03"/>
<dbReference type="EMBL" id="WTUW01000009">
    <property type="protein sequence ID" value="MZR32521.1"/>
    <property type="molecule type" value="Genomic_DNA"/>
</dbReference>
<name>A0A6L8WC03_9PROT</name>
<dbReference type="RefSeq" id="WP_161317311.1">
    <property type="nucleotide sequence ID" value="NZ_WTUW01000009.1"/>
</dbReference>
<feature type="transmembrane region" description="Helical" evidence="2">
    <location>
        <begin position="28"/>
        <end position="48"/>
    </location>
</feature>
<sequence length="75" mass="8302">MNKAQSLRGKQNVFSRLISLTRSYRQQIAVIAVAATLGLALVLNVVMAPENMSDKAQSQMANLKKEPSEKVNMIR</sequence>
<keyword evidence="2" id="KW-0812">Transmembrane</keyword>
<evidence type="ECO:0000256" key="2">
    <source>
        <dbReference type="SAM" id="Phobius"/>
    </source>
</evidence>
<feature type="region of interest" description="Disordered" evidence="1">
    <location>
        <begin position="56"/>
        <end position="75"/>
    </location>
</feature>
<proteinExistence type="predicted"/>
<protein>
    <submittedName>
        <fullName evidence="3">Uncharacterized protein</fullName>
    </submittedName>
</protein>
<keyword evidence="2" id="KW-0472">Membrane</keyword>
<evidence type="ECO:0000256" key="1">
    <source>
        <dbReference type="SAM" id="MobiDB-lite"/>
    </source>
</evidence>
<evidence type="ECO:0000313" key="3">
    <source>
        <dbReference type="EMBL" id="MZR32521.1"/>
    </source>
</evidence>
<comment type="caution">
    <text evidence="3">The sequence shown here is derived from an EMBL/GenBank/DDBJ whole genome shotgun (WGS) entry which is preliminary data.</text>
</comment>